<dbReference type="OrthoDB" id="9802811at2"/>
<evidence type="ECO:0000256" key="2">
    <source>
        <dbReference type="HAMAP-Rule" id="MF_02128"/>
    </source>
</evidence>
<evidence type="ECO:0000313" key="6">
    <source>
        <dbReference type="Proteomes" id="UP000033684"/>
    </source>
</evidence>
<proteinExistence type="inferred from homology"/>
<feature type="binding site" evidence="2">
    <location>
        <position position="75"/>
    </location>
    <ligand>
        <name>Mg(2+)</name>
        <dbReference type="ChEBI" id="CHEBI:18420"/>
        <label>2</label>
    </ligand>
</feature>
<evidence type="ECO:0000259" key="3">
    <source>
        <dbReference type="Pfam" id="PF00586"/>
    </source>
</evidence>
<feature type="binding site" evidence="2">
    <location>
        <position position="211"/>
    </location>
    <ligand>
        <name>Mg(2+)</name>
        <dbReference type="ChEBI" id="CHEBI:18420"/>
        <label>5</label>
    </ligand>
</feature>
<feature type="binding site" evidence="2">
    <location>
        <begin position="121"/>
        <end position="122"/>
    </location>
    <ligand>
        <name>ATP</name>
        <dbReference type="ChEBI" id="CHEBI:30616"/>
    </ligand>
</feature>
<keyword evidence="2" id="KW-0460">Magnesium</keyword>
<comment type="function">
    <text evidence="2">Catalyzes the ATP-dependent phosphorylation of thiamine-monophosphate (TMP) to form thiamine-pyrophosphate (TPP), the active form of vitamin B1.</text>
</comment>
<keyword evidence="2" id="KW-0547">Nucleotide-binding</keyword>
<feature type="binding site" evidence="2">
    <location>
        <position position="259"/>
    </location>
    <ligand>
        <name>substrate</name>
    </ligand>
</feature>
<feature type="binding site" evidence="2">
    <location>
        <position position="122"/>
    </location>
    <ligand>
        <name>Mg(2+)</name>
        <dbReference type="ChEBI" id="CHEBI:18420"/>
        <label>1</label>
    </ligand>
</feature>
<accession>A0A0F3IMI7</accession>
<comment type="similarity">
    <text evidence="2">Belongs to the thiamine-monophosphate kinase family.</text>
</comment>
<dbReference type="Pfam" id="PF02769">
    <property type="entry name" value="AIRS_C"/>
    <property type="match status" value="1"/>
</dbReference>
<keyword evidence="1 2" id="KW-0784">Thiamine biosynthesis</keyword>
<dbReference type="GO" id="GO:0009030">
    <property type="term" value="F:thiamine-phosphate kinase activity"/>
    <property type="evidence" value="ECO:0007669"/>
    <property type="project" value="UniProtKB-UniRule"/>
</dbReference>
<dbReference type="GO" id="GO:0009229">
    <property type="term" value="P:thiamine diphosphate biosynthetic process"/>
    <property type="evidence" value="ECO:0007669"/>
    <property type="project" value="UniProtKB-UniRule"/>
</dbReference>
<feature type="binding site" evidence="2">
    <location>
        <position position="146"/>
    </location>
    <ligand>
        <name>ATP</name>
        <dbReference type="ChEBI" id="CHEBI:30616"/>
    </ligand>
</feature>
<dbReference type="SUPFAM" id="SSF55326">
    <property type="entry name" value="PurM N-terminal domain-like"/>
    <property type="match status" value="1"/>
</dbReference>
<evidence type="ECO:0000313" key="5">
    <source>
        <dbReference type="EMBL" id="KJV07955.1"/>
    </source>
</evidence>
<feature type="binding site" evidence="2">
    <location>
        <position position="75"/>
    </location>
    <ligand>
        <name>Mg(2+)</name>
        <dbReference type="ChEBI" id="CHEBI:18420"/>
        <label>3</label>
    </ligand>
</feature>
<dbReference type="GO" id="GO:0009228">
    <property type="term" value="P:thiamine biosynthetic process"/>
    <property type="evidence" value="ECO:0007669"/>
    <property type="project" value="UniProtKB-KW"/>
</dbReference>
<dbReference type="InterPro" id="IPR006283">
    <property type="entry name" value="ThiL-like"/>
</dbReference>
<keyword evidence="2" id="KW-0479">Metal-binding</keyword>
<dbReference type="InterPro" id="IPR036676">
    <property type="entry name" value="PurM-like_C_sf"/>
</dbReference>
<dbReference type="InterPro" id="IPR010918">
    <property type="entry name" value="PurM-like_C_dom"/>
</dbReference>
<keyword evidence="2" id="KW-0067">ATP-binding</keyword>
<dbReference type="UniPathway" id="UPA00060">
    <property type="reaction ID" value="UER00142"/>
</dbReference>
<dbReference type="CDD" id="cd02194">
    <property type="entry name" value="ThiL"/>
    <property type="match status" value="1"/>
</dbReference>
<keyword evidence="2 5" id="KW-0418">Kinase</keyword>
<feature type="binding site" evidence="2">
    <location>
        <position position="307"/>
    </location>
    <ligand>
        <name>substrate</name>
    </ligand>
</feature>
<sequence>MALSEFELIRRYFTRQTPINTATQLGIGDDCALLQIPADKQLAITTDTMVENVHFFADVNPCFLGHKLLAVNLSDLAAMGAKPIAVSLALTLLSADEVWLAGFTQGFLALAERYEVELIGGDTTQGPLTLTVQAMGLLPQGKALLRSGAKPGDLVFVSGPIGDAGLGLKIMQGYACLQPEQALARFHTPMPRVELGLALLDVANACIDISDGLAADLNHILQQSEVGALITFEAIPLSSPVLAYIEATGDSLLPLVAGDDYELCFTVAPDKVHSVPDGCFQIGVIEAEPGLRLAKSGFIQSFTRQGYEHFSANRR</sequence>
<reference evidence="6" key="1">
    <citation type="submission" date="2015-03" db="EMBL/GenBank/DDBJ databases">
        <title>Draft genome sequence of a novel methanotroph (Sn10-6) isolated from flooded ricefield rhizosphere in India.</title>
        <authorList>
            <person name="Pandit P.S."/>
            <person name="Pore S.D."/>
            <person name="Arora P."/>
            <person name="Kapse N.G."/>
            <person name="Dhakephalkar P.K."/>
            <person name="Rahalkar M.C."/>
        </authorList>
    </citation>
    <scope>NUCLEOTIDE SEQUENCE [LARGE SCALE GENOMIC DNA]</scope>
    <source>
        <strain evidence="6">Sn10-6</strain>
    </source>
</reference>
<dbReference type="PIRSF" id="PIRSF005303">
    <property type="entry name" value="Thiam_monoph_kin"/>
    <property type="match status" value="1"/>
</dbReference>
<reference evidence="5 6" key="2">
    <citation type="journal article" date="2016" name="Microb. Ecol.">
        <title>Genome Characteristics of a Novel Type I Methanotroph (Sn10-6) Isolated from a Flooded Indian Rice Field.</title>
        <authorList>
            <person name="Rahalkar M.C."/>
            <person name="Pandit P.S."/>
            <person name="Dhakephalkar P.K."/>
            <person name="Pore S."/>
            <person name="Arora P."/>
            <person name="Kapse N."/>
        </authorList>
    </citation>
    <scope>NUCLEOTIDE SEQUENCE [LARGE SCALE GENOMIC DNA]</scope>
    <source>
        <strain evidence="5 6">Sn10-6</strain>
    </source>
</reference>
<dbReference type="Pfam" id="PF00586">
    <property type="entry name" value="AIRS"/>
    <property type="match status" value="1"/>
</dbReference>
<dbReference type="RefSeq" id="WP_045777846.1">
    <property type="nucleotide sequence ID" value="NZ_LAJX01000009.1"/>
</dbReference>
<dbReference type="PANTHER" id="PTHR30270:SF0">
    <property type="entry name" value="THIAMINE-MONOPHOSPHATE KINASE"/>
    <property type="match status" value="1"/>
</dbReference>
<dbReference type="SUPFAM" id="SSF56042">
    <property type="entry name" value="PurM C-terminal domain-like"/>
    <property type="match status" value="1"/>
</dbReference>
<dbReference type="Proteomes" id="UP000033684">
    <property type="component" value="Unassembled WGS sequence"/>
</dbReference>
<feature type="binding site" evidence="2">
    <location>
        <position position="46"/>
    </location>
    <ligand>
        <name>Mg(2+)</name>
        <dbReference type="ChEBI" id="CHEBI:18420"/>
        <label>1</label>
    </ligand>
</feature>
<evidence type="ECO:0000256" key="1">
    <source>
        <dbReference type="ARBA" id="ARBA00022977"/>
    </source>
</evidence>
<dbReference type="InterPro" id="IPR016188">
    <property type="entry name" value="PurM-like_N"/>
</dbReference>
<name>A0A0F3IMI7_9GAMM</name>
<comment type="caution">
    <text evidence="5">The sequence shown here is derived from an EMBL/GenBank/DDBJ whole genome shotgun (WGS) entry which is preliminary data.</text>
</comment>
<protein>
    <recommendedName>
        <fullName evidence="2">Thiamine-monophosphate kinase</fullName>
        <shortName evidence="2">TMP kinase</shortName>
        <shortName evidence="2">Thiamine-phosphate kinase</shortName>
        <ecNumber evidence="2">2.7.4.16</ecNumber>
    </recommendedName>
</protein>
<dbReference type="GO" id="GO:0000287">
    <property type="term" value="F:magnesium ion binding"/>
    <property type="evidence" value="ECO:0007669"/>
    <property type="project" value="UniProtKB-UniRule"/>
</dbReference>
<dbReference type="PATRIC" id="fig|1632867.3.peg.5630"/>
<dbReference type="EMBL" id="LAJX01000009">
    <property type="protein sequence ID" value="KJV07955.1"/>
    <property type="molecule type" value="Genomic_DNA"/>
</dbReference>
<feature type="domain" description="PurM-like C-terminal" evidence="4">
    <location>
        <begin position="150"/>
        <end position="289"/>
    </location>
</feature>
<feature type="binding site" evidence="2">
    <location>
        <position position="47"/>
    </location>
    <ligand>
        <name>Mg(2+)</name>
        <dbReference type="ChEBI" id="CHEBI:18420"/>
        <label>1</label>
    </ligand>
</feature>
<keyword evidence="6" id="KW-1185">Reference proteome</keyword>
<comment type="catalytic activity">
    <reaction evidence="2">
        <text>thiamine phosphate + ATP = thiamine diphosphate + ADP</text>
        <dbReference type="Rhea" id="RHEA:15913"/>
        <dbReference type="ChEBI" id="CHEBI:30616"/>
        <dbReference type="ChEBI" id="CHEBI:37575"/>
        <dbReference type="ChEBI" id="CHEBI:58937"/>
        <dbReference type="ChEBI" id="CHEBI:456216"/>
        <dbReference type="EC" id="2.7.4.16"/>
    </reaction>
</comment>
<dbReference type="GO" id="GO:0005524">
    <property type="term" value="F:ATP binding"/>
    <property type="evidence" value="ECO:0007669"/>
    <property type="project" value="UniProtKB-UniRule"/>
</dbReference>
<dbReference type="AlphaFoldDB" id="A0A0F3IMI7"/>
<comment type="caution">
    <text evidence="2">Lacks conserved residue(s) required for the propagation of feature annotation.</text>
</comment>
<feature type="binding site" evidence="2">
    <location>
        <position position="45"/>
    </location>
    <ligand>
        <name>Mg(2+)</name>
        <dbReference type="ChEBI" id="CHEBI:18420"/>
        <label>4</label>
    </ligand>
</feature>
<feature type="binding site" evidence="2">
    <location>
        <position position="210"/>
    </location>
    <ligand>
        <name>ATP</name>
        <dbReference type="ChEBI" id="CHEBI:30616"/>
    </ligand>
</feature>
<gene>
    <name evidence="2" type="primary">thiL</name>
    <name evidence="5" type="ORF">VZ94_01295</name>
</gene>
<dbReference type="HAMAP" id="MF_02128">
    <property type="entry name" value="TMP_kinase"/>
    <property type="match status" value="1"/>
</dbReference>
<dbReference type="PANTHER" id="PTHR30270">
    <property type="entry name" value="THIAMINE-MONOPHOSPHATE KINASE"/>
    <property type="match status" value="1"/>
</dbReference>
<feature type="binding site" evidence="2">
    <location>
        <position position="75"/>
    </location>
    <ligand>
        <name>Mg(2+)</name>
        <dbReference type="ChEBI" id="CHEBI:18420"/>
        <label>4</label>
    </ligand>
</feature>
<comment type="pathway">
    <text evidence="2">Cofactor biosynthesis; thiamine diphosphate biosynthesis; thiamine diphosphate from thiamine phosphate: step 1/1.</text>
</comment>
<keyword evidence="2" id="KW-0808">Transferase</keyword>
<feature type="domain" description="PurM-like N-terminal" evidence="3">
    <location>
        <begin position="28"/>
        <end position="137"/>
    </location>
</feature>
<feature type="binding site" evidence="2">
    <location>
        <position position="47"/>
    </location>
    <ligand>
        <name>Mg(2+)</name>
        <dbReference type="ChEBI" id="CHEBI:18420"/>
        <label>2</label>
    </ligand>
</feature>
<dbReference type="NCBIfam" id="TIGR01379">
    <property type="entry name" value="thiL"/>
    <property type="match status" value="1"/>
</dbReference>
<feature type="binding site" evidence="2">
    <location>
        <position position="30"/>
    </location>
    <ligand>
        <name>Mg(2+)</name>
        <dbReference type="ChEBI" id="CHEBI:18420"/>
        <label>3</label>
    </ligand>
</feature>
<dbReference type="EC" id="2.7.4.16" evidence="2"/>
<comment type="miscellaneous">
    <text evidence="2">Reaction mechanism of ThiL seems to utilize a direct, inline transfer of the gamma-phosphate of ATP to TMP rather than a phosphorylated enzyme intermediate.</text>
</comment>
<dbReference type="InterPro" id="IPR036921">
    <property type="entry name" value="PurM-like_N_sf"/>
</dbReference>
<organism evidence="5 6">
    <name type="scientific">Methylocucumis oryzae</name>
    <dbReference type="NCBI Taxonomy" id="1632867"/>
    <lineage>
        <taxon>Bacteria</taxon>
        <taxon>Pseudomonadati</taxon>
        <taxon>Pseudomonadota</taxon>
        <taxon>Gammaproteobacteria</taxon>
        <taxon>Methylococcales</taxon>
        <taxon>Methylococcaceae</taxon>
        <taxon>Methylocucumis</taxon>
    </lineage>
</organism>
<feature type="binding site" evidence="2">
    <location>
        <position position="208"/>
    </location>
    <ligand>
        <name>Mg(2+)</name>
        <dbReference type="ChEBI" id="CHEBI:18420"/>
        <label>3</label>
    </ligand>
</feature>
<dbReference type="Gene3D" id="3.90.650.10">
    <property type="entry name" value="PurM-like C-terminal domain"/>
    <property type="match status" value="1"/>
</dbReference>
<feature type="binding site" evidence="2">
    <location>
        <position position="30"/>
    </location>
    <ligand>
        <name>Mg(2+)</name>
        <dbReference type="ChEBI" id="CHEBI:18420"/>
        <label>4</label>
    </ligand>
</feature>
<dbReference type="Gene3D" id="3.30.1330.10">
    <property type="entry name" value="PurM-like, N-terminal domain"/>
    <property type="match status" value="1"/>
</dbReference>
<feature type="binding site" evidence="2">
    <location>
        <position position="54"/>
    </location>
    <ligand>
        <name>substrate</name>
    </ligand>
</feature>
<evidence type="ECO:0000259" key="4">
    <source>
        <dbReference type="Pfam" id="PF02769"/>
    </source>
</evidence>